<proteinExistence type="predicted"/>
<gene>
    <name evidence="1" type="ORF">Enr8_00700</name>
</gene>
<reference evidence="1 2" key="1">
    <citation type="submission" date="2019-02" db="EMBL/GenBank/DDBJ databases">
        <title>Deep-cultivation of Planctomycetes and their phenomic and genomic characterization uncovers novel biology.</title>
        <authorList>
            <person name="Wiegand S."/>
            <person name="Jogler M."/>
            <person name="Boedeker C."/>
            <person name="Pinto D."/>
            <person name="Vollmers J."/>
            <person name="Rivas-Marin E."/>
            <person name="Kohn T."/>
            <person name="Peeters S.H."/>
            <person name="Heuer A."/>
            <person name="Rast P."/>
            <person name="Oberbeckmann S."/>
            <person name="Bunk B."/>
            <person name="Jeske O."/>
            <person name="Meyerdierks A."/>
            <person name="Storesund J.E."/>
            <person name="Kallscheuer N."/>
            <person name="Luecker S."/>
            <person name="Lage O.M."/>
            <person name="Pohl T."/>
            <person name="Merkel B.J."/>
            <person name="Hornburger P."/>
            <person name="Mueller R.-W."/>
            <person name="Bruemmer F."/>
            <person name="Labrenz M."/>
            <person name="Spormann A.M."/>
            <person name="Op Den Camp H."/>
            <person name="Overmann J."/>
            <person name="Amann R."/>
            <person name="Jetten M.S.M."/>
            <person name="Mascher T."/>
            <person name="Medema M.H."/>
            <person name="Devos D.P."/>
            <person name="Kaster A.-K."/>
            <person name="Ovreas L."/>
            <person name="Rohde M."/>
            <person name="Galperin M.Y."/>
            <person name="Jogler C."/>
        </authorList>
    </citation>
    <scope>NUCLEOTIDE SEQUENCE [LARGE SCALE GENOMIC DNA]</scope>
    <source>
        <strain evidence="1 2">Enr8</strain>
    </source>
</reference>
<dbReference type="RefSeq" id="WP_146428640.1">
    <property type="nucleotide sequence ID" value="NZ_SJPF01000001.1"/>
</dbReference>
<dbReference type="InterPro" id="IPR053855">
    <property type="entry name" value="DUF6931"/>
</dbReference>
<dbReference type="AlphaFoldDB" id="A0A5C5VII4"/>
<sequence>MTGKEASQAAALCDLSEPAQKLLAQEPESARFFKALVDGEMHDDALQFASACLAPMDRLWWGVLCVWESLRPDVNDDDDLLLQMMVGYLREPNEDLRWKCRTMSKRKEVSPHLKMLAHALFHSGESVTPPGGPQLKPSLKVPIALIATAVRSAATACGQKAKTSMKPEFLRLAMEVSRGQHNLAIDAAAT</sequence>
<comment type="caution">
    <text evidence="1">The sequence shown here is derived from an EMBL/GenBank/DDBJ whole genome shotgun (WGS) entry which is preliminary data.</text>
</comment>
<evidence type="ECO:0000313" key="2">
    <source>
        <dbReference type="Proteomes" id="UP000318878"/>
    </source>
</evidence>
<name>A0A5C5VII4_9BACT</name>
<dbReference type="OrthoDB" id="283999at2"/>
<organism evidence="1 2">
    <name type="scientific">Blastopirellula retiformator</name>
    <dbReference type="NCBI Taxonomy" id="2527970"/>
    <lineage>
        <taxon>Bacteria</taxon>
        <taxon>Pseudomonadati</taxon>
        <taxon>Planctomycetota</taxon>
        <taxon>Planctomycetia</taxon>
        <taxon>Pirellulales</taxon>
        <taxon>Pirellulaceae</taxon>
        <taxon>Blastopirellula</taxon>
    </lineage>
</organism>
<protein>
    <submittedName>
        <fullName evidence="1">Uncharacterized protein</fullName>
    </submittedName>
</protein>
<dbReference type="Pfam" id="PF22011">
    <property type="entry name" value="DUF6931"/>
    <property type="match status" value="1"/>
</dbReference>
<evidence type="ECO:0000313" key="1">
    <source>
        <dbReference type="EMBL" id="TWT38378.1"/>
    </source>
</evidence>
<dbReference type="EMBL" id="SJPF01000001">
    <property type="protein sequence ID" value="TWT38378.1"/>
    <property type="molecule type" value="Genomic_DNA"/>
</dbReference>
<accession>A0A5C5VII4</accession>
<keyword evidence="2" id="KW-1185">Reference proteome</keyword>
<dbReference type="Proteomes" id="UP000318878">
    <property type="component" value="Unassembled WGS sequence"/>
</dbReference>